<dbReference type="GO" id="GO:0046872">
    <property type="term" value="F:metal ion binding"/>
    <property type="evidence" value="ECO:0007669"/>
    <property type="project" value="UniProtKB-KW"/>
</dbReference>
<evidence type="ECO:0000313" key="5">
    <source>
        <dbReference type="Proteomes" id="UP000631114"/>
    </source>
</evidence>
<evidence type="ECO:0000256" key="1">
    <source>
        <dbReference type="ARBA" id="ARBA00022723"/>
    </source>
</evidence>
<dbReference type="GO" id="GO:0046951">
    <property type="term" value="P:ketone body biosynthetic process"/>
    <property type="evidence" value="ECO:0007669"/>
    <property type="project" value="TreeGrafter"/>
</dbReference>
<comment type="caution">
    <text evidence="4">The sequence shown here is derived from an EMBL/GenBank/DDBJ whole genome shotgun (WGS) entry which is preliminary data.</text>
</comment>
<dbReference type="SUPFAM" id="SSF55154">
    <property type="entry name" value="CYTH-like phosphatases"/>
    <property type="match status" value="1"/>
</dbReference>
<evidence type="ECO:0000313" key="4">
    <source>
        <dbReference type="EMBL" id="KAF9615845.1"/>
    </source>
</evidence>
<dbReference type="AlphaFoldDB" id="A0A835IBH0"/>
<evidence type="ECO:0000256" key="2">
    <source>
        <dbReference type="ARBA" id="ARBA00023239"/>
    </source>
</evidence>
<keyword evidence="5" id="KW-1185">Reference proteome</keyword>
<accession>A0A835IBH0</accession>
<proteinExistence type="predicted"/>
<organism evidence="4 5">
    <name type="scientific">Coptis chinensis</name>
    <dbReference type="NCBI Taxonomy" id="261450"/>
    <lineage>
        <taxon>Eukaryota</taxon>
        <taxon>Viridiplantae</taxon>
        <taxon>Streptophyta</taxon>
        <taxon>Embryophyta</taxon>
        <taxon>Tracheophyta</taxon>
        <taxon>Spermatophyta</taxon>
        <taxon>Magnoliopsida</taxon>
        <taxon>Ranunculales</taxon>
        <taxon>Ranunculaceae</taxon>
        <taxon>Coptidoideae</taxon>
        <taxon>Coptis</taxon>
    </lineage>
</organism>
<dbReference type="InterPro" id="IPR033469">
    <property type="entry name" value="CYTH-like_dom_sf"/>
</dbReference>
<dbReference type="EMBL" id="JADFTS010000003">
    <property type="protein sequence ID" value="KAF9615845.1"/>
    <property type="molecule type" value="Genomic_DNA"/>
</dbReference>
<dbReference type="GO" id="GO:0006552">
    <property type="term" value="P:L-leucine catabolic process"/>
    <property type="evidence" value="ECO:0007669"/>
    <property type="project" value="TreeGrafter"/>
</dbReference>
<dbReference type="InterPro" id="IPR043594">
    <property type="entry name" value="HMGL"/>
</dbReference>
<protein>
    <submittedName>
        <fullName evidence="4">Uncharacterized protein</fullName>
    </submittedName>
</protein>
<dbReference type="GO" id="GO:0004419">
    <property type="term" value="F:hydroxymethylglutaryl-CoA lyase activity"/>
    <property type="evidence" value="ECO:0007669"/>
    <property type="project" value="TreeGrafter"/>
</dbReference>
<dbReference type="OrthoDB" id="2160189at2759"/>
<name>A0A835IBH0_9MAGN</name>
<feature type="region of interest" description="Disordered" evidence="3">
    <location>
        <begin position="1"/>
        <end position="46"/>
    </location>
</feature>
<dbReference type="Gene3D" id="2.40.320.10">
    <property type="entry name" value="Hypothetical Protein Pfu-838710-001"/>
    <property type="match status" value="1"/>
</dbReference>
<dbReference type="PANTHER" id="PTHR42738:SF7">
    <property type="entry name" value="HYDROXYMETHYLGLUTARYL-COA LYASE"/>
    <property type="match status" value="1"/>
</dbReference>
<dbReference type="PANTHER" id="PTHR42738">
    <property type="entry name" value="HYDROXYMETHYLGLUTARYL-COA LYASE"/>
    <property type="match status" value="1"/>
</dbReference>
<evidence type="ECO:0000256" key="3">
    <source>
        <dbReference type="SAM" id="MobiDB-lite"/>
    </source>
</evidence>
<keyword evidence="2" id="KW-0456">Lyase</keyword>
<sequence>MRKNTLDSYFTRRFSKAPRVEPEEGGSSNAPRVEPEEGGSSNDLRVEPEIVGPSIATWPCNSWHLPDRQYSSQCDRQDVWKLNNKLLNGMPSYVKIVKVGPRDGLQNEKNVVPTAVKVELIQRLTYSRLPVVKTTSFVSPKVREEFFSGGGEMEFVCLGGFRNVRGVYDWNGLKLELDKTQYDFSISYEIECESDDPENVKMLKPKRRYGDARIHVEKEQEDLNRLLSSQVRYEYNVAFGLVYALWRRIL</sequence>
<gene>
    <name evidence="4" type="ORF">IFM89_026733</name>
</gene>
<keyword evidence="1" id="KW-0479">Metal-binding</keyword>
<dbReference type="SUPFAM" id="SSF51569">
    <property type="entry name" value="Aldolase"/>
    <property type="match status" value="1"/>
</dbReference>
<dbReference type="Proteomes" id="UP000631114">
    <property type="component" value="Unassembled WGS sequence"/>
</dbReference>
<reference evidence="4 5" key="1">
    <citation type="submission" date="2020-10" db="EMBL/GenBank/DDBJ databases">
        <title>The Coptis chinensis genome and diversification of protoberbering-type alkaloids.</title>
        <authorList>
            <person name="Wang B."/>
            <person name="Shu S."/>
            <person name="Song C."/>
            <person name="Liu Y."/>
        </authorList>
    </citation>
    <scope>NUCLEOTIDE SEQUENCE [LARGE SCALE GENOMIC DNA]</scope>
    <source>
        <strain evidence="4">HL-2020</strain>
        <tissue evidence="4">Leaf</tissue>
    </source>
</reference>